<sequence length="259" mass="29703">MQNKIRIGVIPAAGSGKRLGYLSSLLPKTLFPLYDRPIIHYVVDQMQSIGIEDIYIIVNIYKEKIIEYFKFVQMDLRANIYFIEQKTLNGNGEAILLAEQYTKKEPFMVIYGDDCTVSESLDGMIQNFLKSTAIVMEGVVKEEDLAILRQTCSVKLAKNGRMIEIIEKPENPPHMFRGCGVYLFRPEVFSHIRNTPIHPIRQEREITYTIDRLAKLGKAYGHLINGSNVNINDYDELIKASQMLKDHKKASKKLVEVLF</sequence>
<dbReference type="GO" id="GO:0006011">
    <property type="term" value="P:UDP-alpha-D-glucose metabolic process"/>
    <property type="evidence" value="ECO:0007669"/>
    <property type="project" value="InterPro"/>
</dbReference>
<evidence type="ECO:0000256" key="5">
    <source>
        <dbReference type="ARBA" id="ARBA00048128"/>
    </source>
</evidence>
<dbReference type="Gene3D" id="3.90.550.10">
    <property type="entry name" value="Spore Coat Polysaccharide Biosynthesis Protein SpsA, Chain A"/>
    <property type="match status" value="1"/>
</dbReference>
<evidence type="ECO:0000313" key="8">
    <source>
        <dbReference type="Proteomes" id="UP000034264"/>
    </source>
</evidence>
<evidence type="ECO:0000256" key="2">
    <source>
        <dbReference type="ARBA" id="ARBA00012415"/>
    </source>
</evidence>
<accession>A0A0G1Q4B1</accession>
<dbReference type="AlphaFoldDB" id="A0A0G1Q4B1"/>
<organism evidence="7 8">
    <name type="scientific">Candidatus Amesbacteria bacterium GW2011_GWC2_45_19</name>
    <dbReference type="NCBI Taxonomy" id="1618366"/>
    <lineage>
        <taxon>Bacteria</taxon>
        <taxon>Candidatus Amesiibacteriota</taxon>
    </lineage>
</organism>
<comment type="caution">
    <text evidence="7">The sequence shown here is derived from an EMBL/GenBank/DDBJ whole genome shotgun (WGS) entry which is preliminary data.</text>
</comment>
<evidence type="ECO:0000313" key="7">
    <source>
        <dbReference type="EMBL" id="KKU03510.1"/>
    </source>
</evidence>
<proteinExistence type="inferred from homology"/>
<dbReference type="PANTHER" id="PTHR43197:SF1">
    <property type="entry name" value="UTP--GLUCOSE-1-PHOSPHATE URIDYLYLTRANSFERASE"/>
    <property type="match status" value="1"/>
</dbReference>
<keyword evidence="4 7" id="KW-0548">Nucleotidyltransferase</keyword>
<evidence type="ECO:0000256" key="1">
    <source>
        <dbReference type="ARBA" id="ARBA00006890"/>
    </source>
</evidence>
<dbReference type="PANTHER" id="PTHR43197">
    <property type="entry name" value="UTP--GLUCOSE-1-PHOSPHATE URIDYLYLTRANSFERASE"/>
    <property type="match status" value="1"/>
</dbReference>
<dbReference type="Proteomes" id="UP000034264">
    <property type="component" value="Unassembled WGS sequence"/>
</dbReference>
<dbReference type="GO" id="GO:0003983">
    <property type="term" value="F:UTP:glucose-1-phosphate uridylyltransferase activity"/>
    <property type="evidence" value="ECO:0007669"/>
    <property type="project" value="UniProtKB-EC"/>
</dbReference>
<dbReference type="EC" id="2.7.7.9" evidence="2"/>
<dbReference type="InterPro" id="IPR029044">
    <property type="entry name" value="Nucleotide-diphossugar_trans"/>
</dbReference>
<dbReference type="Pfam" id="PF00483">
    <property type="entry name" value="NTP_transferase"/>
    <property type="match status" value="1"/>
</dbReference>
<evidence type="ECO:0000259" key="6">
    <source>
        <dbReference type="Pfam" id="PF00483"/>
    </source>
</evidence>
<dbReference type="SUPFAM" id="SSF53448">
    <property type="entry name" value="Nucleotide-diphospho-sugar transferases"/>
    <property type="match status" value="1"/>
</dbReference>
<keyword evidence="3 7" id="KW-0808">Transferase</keyword>
<gene>
    <name evidence="7" type="ORF">UX05_C0001G0139</name>
</gene>
<feature type="domain" description="Nucleotidyl transferase" evidence="6">
    <location>
        <begin position="8"/>
        <end position="224"/>
    </location>
</feature>
<name>A0A0G1Q4B1_9BACT</name>
<comment type="similarity">
    <text evidence="1">Belongs to the UDPGP type 2 family.</text>
</comment>
<protein>
    <recommendedName>
        <fullName evidence="2">UTP--glucose-1-phosphate uridylyltransferase</fullName>
        <ecNumber evidence="2">2.7.7.9</ecNumber>
    </recommendedName>
</protein>
<dbReference type="EMBL" id="LCKS01000001">
    <property type="protein sequence ID" value="KKU03510.1"/>
    <property type="molecule type" value="Genomic_DNA"/>
</dbReference>
<evidence type="ECO:0000256" key="4">
    <source>
        <dbReference type="ARBA" id="ARBA00022695"/>
    </source>
</evidence>
<dbReference type="InterPro" id="IPR005771">
    <property type="entry name" value="GalU_uridylyltTrfase_bac/arc"/>
</dbReference>
<comment type="catalytic activity">
    <reaction evidence="5">
        <text>alpha-D-glucose 1-phosphate + UTP + H(+) = UDP-alpha-D-glucose + diphosphate</text>
        <dbReference type="Rhea" id="RHEA:19889"/>
        <dbReference type="ChEBI" id="CHEBI:15378"/>
        <dbReference type="ChEBI" id="CHEBI:33019"/>
        <dbReference type="ChEBI" id="CHEBI:46398"/>
        <dbReference type="ChEBI" id="CHEBI:58601"/>
        <dbReference type="ChEBI" id="CHEBI:58885"/>
        <dbReference type="EC" id="2.7.7.9"/>
    </reaction>
</comment>
<evidence type="ECO:0000256" key="3">
    <source>
        <dbReference type="ARBA" id="ARBA00022679"/>
    </source>
</evidence>
<dbReference type="CDD" id="cd04181">
    <property type="entry name" value="NTP_transferase"/>
    <property type="match status" value="1"/>
</dbReference>
<dbReference type="InterPro" id="IPR005835">
    <property type="entry name" value="NTP_transferase_dom"/>
</dbReference>
<reference evidence="7 8" key="1">
    <citation type="journal article" date="2015" name="Nature">
        <title>rRNA introns, odd ribosomes, and small enigmatic genomes across a large radiation of phyla.</title>
        <authorList>
            <person name="Brown C.T."/>
            <person name="Hug L.A."/>
            <person name="Thomas B.C."/>
            <person name="Sharon I."/>
            <person name="Castelle C.J."/>
            <person name="Singh A."/>
            <person name="Wilkins M.J."/>
            <person name="Williams K.H."/>
            <person name="Banfield J.F."/>
        </authorList>
    </citation>
    <scope>NUCLEOTIDE SEQUENCE [LARGE SCALE GENOMIC DNA]</scope>
</reference>